<feature type="compositionally biased region" description="Basic and acidic residues" evidence="3">
    <location>
        <begin position="1"/>
        <end position="14"/>
    </location>
</feature>
<reference evidence="6" key="3">
    <citation type="submission" date="2025-08" db="UniProtKB">
        <authorList>
            <consortium name="RefSeq"/>
        </authorList>
    </citation>
    <scope>IDENTIFICATION</scope>
    <source>
        <strain evidence="6">CBS 342.82</strain>
    </source>
</reference>
<dbReference type="GO" id="GO:0005634">
    <property type="term" value="C:nucleus"/>
    <property type="evidence" value="ECO:0007669"/>
    <property type="project" value="TreeGrafter"/>
</dbReference>
<keyword evidence="5" id="KW-1185">Reference proteome</keyword>
<dbReference type="GeneID" id="54366268"/>
<accession>A0A6J3M3T4</accession>
<evidence type="ECO:0000313" key="5">
    <source>
        <dbReference type="Proteomes" id="UP000504637"/>
    </source>
</evidence>
<dbReference type="SMART" id="SM01218">
    <property type="entry name" value="FoP_duplication"/>
    <property type="match status" value="1"/>
</dbReference>
<dbReference type="PANTHER" id="PTHR19965">
    <property type="entry name" value="RNA AND EXPORT FACTOR BINDING PROTEIN"/>
    <property type="match status" value="1"/>
</dbReference>
<dbReference type="Pfam" id="PF00076">
    <property type="entry name" value="RRM_1"/>
    <property type="match status" value="1"/>
</dbReference>
<dbReference type="PROSITE" id="PS50102">
    <property type="entry name" value="RRM"/>
    <property type="match status" value="1"/>
</dbReference>
<organism evidence="6">
    <name type="scientific">Dissoconium aciculare CBS 342.82</name>
    <dbReference type="NCBI Taxonomy" id="1314786"/>
    <lineage>
        <taxon>Eukaryota</taxon>
        <taxon>Fungi</taxon>
        <taxon>Dikarya</taxon>
        <taxon>Ascomycota</taxon>
        <taxon>Pezizomycotina</taxon>
        <taxon>Dothideomycetes</taxon>
        <taxon>Dothideomycetidae</taxon>
        <taxon>Mycosphaerellales</taxon>
        <taxon>Dissoconiaceae</taxon>
        <taxon>Dissoconium</taxon>
    </lineage>
</organism>
<dbReference type="RefSeq" id="XP_033459175.1">
    <property type="nucleotide sequence ID" value="XM_033608468.1"/>
</dbReference>
<proteinExistence type="predicted"/>
<dbReference type="OrthoDB" id="5382468at2759"/>
<dbReference type="InterPro" id="IPR012677">
    <property type="entry name" value="Nucleotide-bd_a/b_plait_sf"/>
</dbReference>
<dbReference type="SMART" id="SM00360">
    <property type="entry name" value="RRM"/>
    <property type="match status" value="1"/>
</dbReference>
<protein>
    <submittedName>
        <fullName evidence="6">RNA-binding domain-containing protein</fullName>
    </submittedName>
</protein>
<dbReference type="InterPro" id="IPR000504">
    <property type="entry name" value="RRM_dom"/>
</dbReference>
<dbReference type="CDD" id="cd12418">
    <property type="entry name" value="RRM_Aly_REF_like"/>
    <property type="match status" value="1"/>
</dbReference>
<dbReference type="PANTHER" id="PTHR19965:SF82">
    <property type="entry name" value="THO COMPLEX SUBUNIT 4"/>
    <property type="match status" value="1"/>
</dbReference>
<feature type="compositionally biased region" description="Basic and acidic residues" evidence="3">
    <location>
        <begin position="32"/>
        <end position="92"/>
    </location>
</feature>
<feature type="domain" description="RRM" evidence="4">
    <location>
        <begin position="102"/>
        <end position="179"/>
    </location>
</feature>
<evidence type="ECO:0000256" key="1">
    <source>
        <dbReference type="ARBA" id="ARBA00022884"/>
    </source>
</evidence>
<sequence>MDRSLEEIISERPARGGGNPREARRPAPSRAPRRDEGPRDGVRKYRREEPQERERFPDERANIDSDWVHDRYEDDRYDNARRRPRAEEERYAPRGAPASSGSKIRVDNLHYDLTEDDLRELFERIGAVASVSLLYDRADRSQGTAYVVYRTAEHARQAVRDFDGCNANGQPIRLTLMPNGPAPAPKGSLFDRIQAPPRSLFNRIQGGPERPSDSGDRRRRNRSESPRRSERLAPPDVDRYVPGGRRSRSPITRRGTPRENGRRPGQKREEGGGGRGGRGGRRQRTDEGGHQIVGGRPRKTAEELDAEMEDYWGQKNGGSADSDAAANTTSTKNGGAVNTNSGDVDMDEIQ</sequence>
<dbReference type="InterPro" id="IPR025715">
    <property type="entry name" value="FoP_C"/>
</dbReference>
<gene>
    <name evidence="6" type="ORF">K489DRAFT_432004</name>
</gene>
<dbReference type="AlphaFoldDB" id="A0A6J3M3T4"/>
<dbReference type="Proteomes" id="UP000504637">
    <property type="component" value="Unplaced"/>
</dbReference>
<dbReference type="SUPFAM" id="SSF54928">
    <property type="entry name" value="RNA-binding domain, RBD"/>
    <property type="match status" value="1"/>
</dbReference>
<evidence type="ECO:0000256" key="3">
    <source>
        <dbReference type="SAM" id="MobiDB-lite"/>
    </source>
</evidence>
<dbReference type="GO" id="GO:0003729">
    <property type="term" value="F:mRNA binding"/>
    <property type="evidence" value="ECO:0007669"/>
    <property type="project" value="TreeGrafter"/>
</dbReference>
<reference evidence="6" key="2">
    <citation type="submission" date="2020-04" db="EMBL/GenBank/DDBJ databases">
        <authorList>
            <consortium name="NCBI Genome Project"/>
        </authorList>
    </citation>
    <scope>NUCLEOTIDE SEQUENCE</scope>
    <source>
        <strain evidence="6">CBS 342.82</strain>
    </source>
</reference>
<dbReference type="Gene3D" id="3.30.70.330">
    <property type="match status" value="1"/>
</dbReference>
<evidence type="ECO:0000256" key="2">
    <source>
        <dbReference type="PROSITE-ProRule" id="PRU00176"/>
    </source>
</evidence>
<evidence type="ECO:0000259" key="4">
    <source>
        <dbReference type="PROSITE" id="PS50102"/>
    </source>
</evidence>
<evidence type="ECO:0000313" key="6">
    <source>
        <dbReference type="RefSeq" id="XP_033459175.1"/>
    </source>
</evidence>
<feature type="compositionally biased region" description="Low complexity" evidence="3">
    <location>
        <begin position="317"/>
        <end position="333"/>
    </location>
</feature>
<dbReference type="InterPro" id="IPR035979">
    <property type="entry name" value="RBD_domain_sf"/>
</dbReference>
<feature type="compositionally biased region" description="Basic and acidic residues" evidence="3">
    <location>
        <begin position="210"/>
        <end position="239"/>
    </location>
</feature>
<name>A0A6J3M3T4_9PEZI</name>
<reference evidence="6" key="1">
    <citation type="submission" date="2020-01" db="EMBL/GenBank/DDBJ databases">
        <authorList>
            <consortium name="DOE Joint Genome Institute"/>
            <person name="Haridas S."/>
            <person name="Albert R."/>
            <person name="Binder M."/>
            <person name="Bloem J."/>
            <person name="Labutti K."/>
            <person name="Salamov A."/>
            <person name="Andreopoulos B."/>
            <person name="Baker S.E."/>
            <person name="Barry K."/>
            <person name="Bills G."/>
            <person name="Bluhm B.H."/>
            <person name="Cannon C."/>
            <person name="Castanera R."/>
            <person name="Culley D.E."/>
            <person name="Daum C."/>
            <person name="Ezra D."/>
            <person name="Gonzalez J.B."/>
            <person name="Henrissat B."/>
            <person name="Kuo A."/>
            <person name="Liang C."/>
            <person name="Lipzen A."/>
            <person name="Lutzoni F."/>
            <person name="Magnuson J."/>
            <person name="Mondo S."/>
            <person name="Nolan M."/>
            <person name="Ohm R."/>
            <person name="Pangilinan J."/>
            <person name="Park H.-J."/>
            <person name="Ramirez L."/>
            <person name="Alfaro M."/>
            <person name="Sun H."/>
            <person name="Tritt A."/>
            <person name="Yoshinaga Y."/>
            <person name="Zwiers L.-H."/>
            <person name="Turgeon B.G."/>
            <person name="Goodwin S.B."/>
            <person name="Spatafora J.W."/>
            <person name="Crous P.W."/>
            <person name="Grigoriev I.V."/>
        </authorList>
    </citation>
    <scope>NUCLEOTIDE SEQUENCE</scope>
    <source>
        <strain evidence="6">CBS 342.82</strain>
    </source>
</reference>
<feature type="region of interest" description="Disordered" evidence="3">
    <location>
        <begin position="198"/>
        <end position="350"/>
    </location>
</feature>
<feature type="region of interest" description="Disordered" evidence="3">
    <location>
        <begin position="1"/>
        <end position="103"/>
    </location>
</feature>
<feature type="compositionally biased region" description="Basic and acidic residues" evidence="3">
    <location>
        <begin position="256"/>
        <end position="272"/>
    </location>
</feature>
<keyword evidence="1 2" id="KW-0694">RNA-binding</keyword>
<dbReference type="InterPro" id="IPR051229">
    <property type="entry name" value="ALYREF_mRNA_export"/>
</dbReference>